<dbReference type="VEuPathDB" id="FungiDB:AeMF1_001467"/>
<evidence type="ECO:0000313" key="2">
    <source>
        <dbReference type="Proteomes" id="UP000481153"/>
    </source>
</evidence>
<comment type="caution">
    <text evidence="1">The sequence shown here is derived from an EMBL/GenBank/DDBJ whole genome shotgun (WGS) entry which is preliminary data.</text>
</comment>
<dbReference type="Proteomes" id="UP000481153">
    <property type="component" value="Unassembled WGS sequence"/>
</dbReference>
<protein>
    <recommendedName>
        <fullName evidence="3">Condensation domain-containing protein</fullName>
    </recommendedName>
</protein>
<gene>
    <name evidence="1" type="ORF">Ae201684_008608</name>
</gene>
<evidence type="ECO:0008006" key="3">
    <source>
        <dbReference type="Google" id="ProtNLM"/>
    </source>
</evidence>
<reference evidence="1 2" key="1">
    <citation type="submission" date="2019-07" db="EMBL/GenBank/DDBJ databases">
        <title>Genomics analysis of Aphanomyces spp. identifies a new class of oomycete effector associated with host adaptation.</title>
        <authorList>
            <person name="Gaulin E."/>
        </authorList>
    </citation>
    <scope>NUCLEOTIDE SEQUENCE [LARGE SCALE GENOMIC DNA]</scope>
    <source>
        <strain evidence="1 2">ATCC 201684</strain>
    </source>
</reference>
<name>A0A6G0X4K1_9STRA</name>
<accession>A0A6G0X4K1</accession>
<dbReference type="EMBL" id="VJMJ01000106">
    <property type="protein sequence ID" value="KAF0734757.1"/>
    <property type="molecule type" value="Genomic_DNA"/>
</dbReference>
<proteinExistence type="predicted"/>
<sequence>MQRLKLLDVEWTTAICPPISTVTFYSTTDAPHSSTKAYIQQRVDAIVQANPWLAGRLTSGLFLSNITLEFNHTPSAVIVEEAHLPNFSNQLDYSQIAAMCMPFNVVSGATMINSNHPMVRVTWITISDTQGALFFSVAHGIADGYTYYRLYGMLSAKTPIGALTCTRFMDFSSKVEETVKGGNDASPLFSSLPYMVNLAGTMMLTPSPSYTLHTVNQEWIAEEKAKHKSASPVGYVSTNDIITSWAFRTTKCDVGFIAINYRGRIDGVERHLAGNYESAIGYQPEDYATPALIRESLATNGFRRARSGAFPSMWSKTSTFVSSWISLYGPAELPRWTMIEHLPSASGNVPFTATIVVFQRTPSSVGVLAVSRVDLTGDNDAAAALTP</sequence>
<organism evidence="1 2">
    <name type="scientific">Aphanomyces euteiches</name>
    <dbReference type="NCBI Taxonomy" id="100861"/>
    <lineage>
        <taxon>Eukaryota</taxon>
        <taxon>Sar</taxon>
        <taxon>Stramenopiles</taxon>
        <taxon>Oomycota</taxon>
        <taxon>Saprolegniomycetes</taxon>
        <taxon>Saprolegniales</taxon>
        <taxon>Verrucalvaceae</taxon>
        <taxon>Aphanomyces</taxon>
    </lineage>
</organism>
<dbReference type="Gene3D" id="3.30.559.10">
    <property type="entry name" value="Chloramphenicol acetyltransferase-like domain"/>
    <property type="match status" value="1"/>
</dbReference>
<dbReference type="InterPro" id="IPR023213">
    <property type="entry name" value="CAT-like_dom_sf"/>
</dbReference>
<dbReference type="AlphaFoldDB" id="A0A6G0X4K1"/>
<evidence type="ECO:0000313" key="1">
    <source>
        <dbReference type="EMBL" id="KAF0734757.1"/>
    </source>
</evidence>
<keyword evidence="2" id="KW-1185">Reference proteome</keyword>